<organism evidence="3 4">
    <name type="scientific">Actinoallomurus spadix</name>
    <dbReference type="NCBI Taxonomy" id="79912"/>
    <lineage>
        <taxon>Bacteria</taxon>
        <taxon>Bacillati</taxon>
        <taxon>Actinomycetota</taxon>
        <taxon>Actinomycetes</taxon>
        <taxon>Streptosporangiales</taxon>
        <taxon>Thermomonosporaceae</taxon>
        <taxon>Actinoallomurus</taxon>
    </lineage>
</organism>
<keyword evidence="4" id="KW-1185">Reference proteome</keyword>
<feature type="region of interest" description="Disordered" evidence="2">
    <location>
        <begin position="1"/>
        <end position="24"/>
    </location>
</feature>
<dbReference type="Pfam" id="PF14518">
    <property type="entry name" value="Haem_oxygenas_2"/>
    <property type="match status" value="1"/>
</dbReference>
<gene>
    <name evidence="3" type="ORF">GCM10010151_16000</name>
</gene>
<evidence type="ECO:0000256" key="2">
    <source>
        <dbReference type="SAM" id="MobiDB-lite"/>
    </source>
</evidence>
<dbReference type="Gene3D" id="1.20.910.10">
    <property type="entry name" value="Heme oxygenase-like"/>
    <property type="match status" value="1"/>
</dbReference>
<keyword evidence="1" id="KW-0560">Oxidoreductase</keyword>
<reference evidence="3 4" key="1">
    <citation type="journal article" date="2019" name="Int. J. Syst. Evol. Microbiol.">
        <title>The Global Catalogue of Microorganisms (GCM) 10K type strain sequencing project: providing services to taxonomists for standard genome sequencing and annotation.</title>
        <authorList>
            <consortium name="The Broad Institute Genomics Platform"/>
            <consortium name="The Broad Institute Genome Sequencing Center for Infectious Disease"/>
            <person name="Wu L."/>
            <person name="Ma J."/>
        </authorList>
    </citation>
    <scope>NUCLEOTIDE SEQUENCE [LARGE SCALE GENOMIC DNA]</scope>
    <source>
        <strain evidence="3 4">JCM 3146</strain>
    </source>
</reference>
<name>A0ABN0W6F6_9ACTN</name>
<dbReference type="PANTHER" id="PTHR40279">
    <property type="entry name" value="PQQC-LIKE PROTEIN"/>
    <property type="match status" value="1"/>
</dbReference>
<proteinExistence type="predicted"/>
<evidence type="ECO:0000313" key="4">
    <source>
        <dbReference type="Proteomes" id="UP001501822"/>
    </source>
</evidence>
<dbReference type="SUPFAM" id="SSF48613">
    <property type="entry name" value="Heme oxygenase-like"/>
    <property type="match status" value="1"/>
</dbReference>
<sequence>MAITTDGHSQVPSRTRHHRRVKNELTETPHPVWARSMVDSLRPDWTSVLESKIFTETVSGPFPEDAWRRIVLDFFCVVEAFPKYMGVYLAKTTFGQIPGDHLARDWLIGNIRTEALHAQWYADWAAALGIGFEELVSHRPCPEVGALYDYLWSVCYRGSLAEAFGAVNYAIEGTTGEWTRLILPAFRERYGEDDASALRWLVEHAEYDDAHPREAFELIKLTVRDEAEQAKVESAVRRSLELFRRAFDASYENRAITVNIP</sequence>
<dbReference type="SMART" id="SM01236">
    <property type="entry name" value="Haem_oxygenase_2"/>
    <property type="match status" value="1"/>
</dbReference>
<evidence type="ECO:0000256" key="1">
    <source>
        <dbReference type="ARBA" id="ARBA00023002"/>
    </source>
</evidence>
<accession>A0ABN0W6F6</accession>
<protein>
    <submittedName>
        <fullName evidence="3">Iron-containing redox enzyme family protein</fullName>
    </submittedName>
</protein>
<dbReference type="InterPro" id="IPR039068">
    <property type="entry name" value="PqqC-like"/>
</dbReference>
<dbReference type="InterPro" id="IPR016084">
    <property type="entry name" value="Haem_Oase-like_multi-hlx"/>
</dbReference>
<dbReference type="EMBL" id="BAAABM010000009">
    <property type="protein sequence ID" value="GAA0326818.1"/>
    <property type="molecule type" value="Genomic_DNA"/>
</dbReference>
<dbReference type="PANTHER" id="PTHR40279:SF3">
    <property type="entry name" value="4-AMINOBENZOATE SYNTHASE"/>
    <property type="match status" value="1"/>
</dbReference>
<feature type="compositionally biased region" description="Polar residues" evidence="2">
    <location>
        <begin position="1"/>
        <end position="13"/>
    </location>
</feature>
<evidence type="ECO:0000313" key="3">
    <source>
        <dbReference type="EMBL" id="GAA0326818.1"/>
    </source>
</evidence>
<comment type="caution">
    <text evidence="3">The sequence shown here is derived from an EMBL/GenBank/DDBJ whole genome shotgun (WGS) entry which is preliminary data.</text>
</comment>
<dbReference type="Proteomes" id="UP001501822">
    <property type="component" value="Unassembled WGS sequence"/>
</dbReference>